<dbReference type="EMBL" id="MT732450">
    <property type="protein sequence ID" value="QQO97228.1"/>
    <property type="molecule type" value="Genomic_DNA"/>
</dbReference>
<organism evidence="1 2">
    <name type="scientific">Maribacter phage Colly_1</name>
    <dbReference type="NCBI Taxonomy" id="2745691"/>
    <lineage>
        <taxon>Viruses</taxon>
        <taxon>Duplodnaviria</taxon>
        <taxon>Heunggongvirae</taxon>
        <taxon>Uroviricota</taxon>
        <taxon>Caudoviricetes</taxon>
        <taxon>Molycolviridae</taxon>
        <taxon>Mollyvirus</taxon>
        <taxon>Mollyvirus colly</taxon>
    </lineage>
</organism>
<gene>
    <name evidence="1" type="ORF">Colly1_129</name>
</gene>
<name>A0A8E4UXU5_9CAUD</name>
<reference evidence="1" key="1">
    <citation type="submission" date="2020-07" db="EMBL/GenBank/DDBJ databases">
        <title>Highly diverse flavobacterial phages as mortality factor during North Sea spring blooms.</title>
        <authorList>
            <person name="Bartlau N."/>
            <person name="Wichels A."/>
            <person name="Krohne G."/>
            <person name="Adriaenssens E.M."/>
            <person name="Heins A."/>
            <person name="Fuchs B.M."/>
            <person name="Amann R."/>
            <person name="Moraru C."/>
        </authorList>
    </citation>
    <scope>NUCLEOTIDE SEQUENCE</scope>
</reference>
<proteinExistence type="predicted"/>
<keyword evidence="2" id="KW-1185">Reference proteome</keyword>
<evidence type="ECO:0000313" key="1">
    <source>
        <dbReference type="EMBL" id="QQO97228.1"/>
    </source>
</evidence>
<dbReference type="Proteomes" id="UP000693899">
    <property type="component" value="Segment"/>
</dbReference>
<sequence length="109" mass="12898">MSQIENTITWEKAQKIDSLQELGKHYEQLLHEAIRFFAKNTIFQLTYGDAYYRTFDLLPSYSKKDYSEFLFSETQKVLDEVHLAKGEEGNQIKEIFTVAINRLRERGEL</sequence>
<accession>A0A8E4UXU5</accession>
<evidence type="ECO:0000313" key="2">
    <source>
        <dbReference type="Proteomes" id="UP000693899"/>
    </source>
</evidence>
<protein>
    <submittedName>
        <fullName evidence="1">Uncharacterized protein</fullName>
    </submittedName>
</protein>